<evidence type="ECO:0000256" key="1">
    <source>
        <dbReference type="ARBA" id="ARBA00004240"/>
    </source>
</evidence>
<name>A0A3B5M4D7_9TELE</name>
<dbReference type="GeneTree" id="ENSGT00940000178456"/>
<dbReference type="Proteomes" id="UP000261380">
    <property type="component" value="Unplaced"/>
</dbReference>
<accession>A0A3B5M4D7</accession>
<evidence type="ECO:0000313" key="7">
    <source>
        <dbReference type="Ensembl" id="ENSXCOP00000016286.1"/>
    </source>
</evidence>
<comment type="subcellular location">
    <subcellularLocation>
        <location evidence="1">Endoplasmic reticulum</location>
    </subcellularLocation>
    <subcellularLocation>
        <location evidence="2">Golgi apparatus</location>
    </subcellularLocation>
</comment>
<dbReference type="GO" id="GO:0005783">
    <property type="term" value="C:endoplasmic reticulum"/>
    <property type="evidence" value="ECO:0007669"/>
    <property type="project" value="UniProtKB-SubCell"/>
</dbReference>
<evidence type="ECO:0000256" key="3">
    <source>
        <dbReference type="ARBA" id="ARBA00022448"/>
    </source>
</evidence>
<dbReference type="AlphaFoldDB" id="A0A3B5M4D7"/>
<dbReference type="GO" id="GO:1990070">
    <property type="term" value="C:TRAPPI protein complex"/>
    <property type="evidence" value="ECO:0007669"/>
    <property type="project" value="TreeGrafter"/>
</dbReference>
<dbReference type="SUPFAM" id="SSF111126">
    <property type="entry name" value="Ligand-binding domain in the NO signalling and Golgi transport"/>
    <property type="match status" value="1"/>
</dbReference>
<dbReference type="GO" id="GO:0006888">
    <property type="term" value="P:endoplasmic reticulum to Golgi vesicle-mediated transport"/>
    <property type="evidence" value="ECO:0007669"/>
    <property type="project" value="TreeGrafter"/>
</dbReference>
<dbReference type="GO" id="GO:1990072">
    <property type="term" value="C:TRAPPIII protein complex"/>
    <property type="evidence" value="ECO:0007669"/>
    <property type="project" value="TreeGrafter"/>
</dbReference>
<evidence type="ECO:0000256" key="2">
    <source>
        <dbReference type="ARBA" id="ARBA00004555"/>
    </source>
</evidence>
<evidence type="ECO:0000313" key="8">
    <source>
        <dbReference type="Proteomes" id="UP000261380"/>
    </source>
</evidence>
<evidence type="ECO:0000256" key="6">
    <source>
        <dbReference type="ARBA" id="ARBA00023034"/>
    </source>
</evidence>
<keyword evidence="8" id="KW-1185">Reference proteome</keyword>
<dbReference type="PANTHER" id="PTHR20902">
    <property type="entry name" value="41-2 PROTEIN ANTIGEN-RELATED"/>
    <property type="match status" value="1"/>
</dbReference>
<dbReference type="GO" id="GO:1990071">
    <property type="term" value="C:TRAPPII protein complex"/>
    <property type="evidence" value="ECO:0007669"/>
    <property type="project" value="TreeGrafter"/>
</dbReference>
<dbReference type="STRING" id="32473.ENSXCOP00000016286"/>
<keyword evidence="4" id="KW-0256">Endoplasmic reticulum</keyword>
<dbReference type="Ensembl" id="ENSXCOT00000016492.1">
    <property type="protein sequence ID" value="ENSXCOP00000016286.1"/>
    <property type="gene ID" value="ENSXCOG00000012307.1"/>
</dbReference>
<dbReference type="PANTHER" id="PTHR20902:SF0">
    <property type="entry name" value="TRAFFICKING PROTEIN PARTICLE COMPLEX SUBUNIT 5"/>
    <property type="match status" value="1"/>
</dbReference>
<reference evidence="7" key="1">
    <citation type="submission" date="2025-08" db="UniProtKB">
        <authorList>
            <consortium name="Ensembl"/>
        </authorList>
    </citation>
    <scope>IDENTIFICATION</scope>
</reference>
<protein>
    <submittedName>
        <fullName evidence="7">Uncharacterized protein</fullName>
    </submittedName>
</protein>
<evidence type="ECO:0000256" key="4">
    <source>
        <dbReference type="ARBA" id="ARBA00022824"/>
    </source>
</evidence>
<dbReference type="Gene3D" id="3.30.1380.20">
    <property type="entry name" value="Trafficking protein particle complex subunit 3"/>
    <property type="match status" value="1"/>
</dbReference>
<sequence length="214" mass="24886">MWWIALSKKLKDVAFRIDPSKPSVSLRLCDAPKKWMVIRSSWPAVLRKALTRAKGDRPGLESSTCCTAWMKLSMLRKLTPERNMMDVYYRSVKSLTQKATHFMDVHLWHLRLKINIYFLSSTMILYLQGGCVERVKLDQTNHDDRTFYIIESEPFINTFISVLKENNGFNWAVFTSDIMEAVLILSSFLTKVQIHCHMKFDETVIRNSMILDGG</sequence>
<evidence type="ECO:0000256" key="5">
    <source>
        <dbReference type="ARBA" id="ARBA00022892"/>
    </source>
</evidence>
<keyword evidence="3" id="KW-0813">Transport</keyword>
<keyword evidence="5" id="KW-0931">ER-Golgi transport</keyword>
<proteinExistence type="predicted"/>
<dbReference type="InterPro" id="IPR024096">
    <property type="entry name" value="NO_sig/Golgi_transp_ligand-bd"/>
</dbReference>
<keyword evidence="6" id="KW-0333">Golgi apparatus</keyword>
<reference evidence="7" key="2">
    <citation type="submission" date="2025-09" db="UniProtKB">
        <authorList>
            <consortium name="Ensembl"/>
        </authorList>
    </citation>
    <scope>IDENTIFICATION</scope>
</reference>
<dbReference type="InterPro" id="IPR016696">
    <property type="entry name" value="TRAPP-I_su5"/>
</dbReference>
<organism evidence="7 8">
    <name type="scientific">Xiphophorus couchianus</name>
    <name type="common">Monterrey platyfish</name>
    <dbReference type="NCBI Taxonomy" id="32473"/>
    <lineage>
        <taxon>Eukaryota</taxon>
        <taxon>Metazoa</taxon>
        <taxon>Chordata</taxon>
        <taxon>Craniata</taxon>
        <taxon>Vertebrata</taxon>
        <taxon>Euteleostomi</taxon>
        <taxon>Actinopterygii</taxon>
        <taxon>Neopterygii</taxon>
        <taxon>Teleostei</taxon>
        <taxon>Neoteleostei</taxon>
        <taxon>Acanthomorphata</taxon>
        <taxon>Ovalentaria</taxon>
        <taxon>Atherinomorphae</taxon>
        <taxon>Cyprinodontiformes</taxon>
        <taxon>Poeciliidae</taxon>
        <taxon>Poeciliinae</taxon>
        <taxon>Xiphophorus</taxon>
    </lineage>
</organism>